<evidence type="ECO:0000313" key="3">
    <source>
        <dbReference type="Proteomes" id="UP000006671"/>
    </source>
</evidence>
<reference evidence="2 3" key="1">
    <citation type="journal article" date="2010" name="Cell">
        <title>The genome of Naegleria gruberi illuminates early eukaryotic versatility.</title>
        <authorList>
            <person name="Fritz-Laylin L.K."/>
            <person name="Prochnik S.E."/>
            <person name="Ginger M.L."/>
            <person name="Dacks J.B."/>
            <person name="Carpenter M.L."/>
            <person name="Field M.C."/>
            <person name="Kuo A."/>
            <person name="Paredez A."/>
            <person name="Chapman J."/>
            <person name="Pham J."/>
            <person name="Shu S."/>
            <person name="Neupane R."/>
            <person name="Cipriano M."/>
            <person name="Mancuso J."/>
            <person name="Tu H."/>
            <person name="Salamov A."/>
            <person name="Lindquist E."/>
            <person name="Shapiro H."/>
            <person name="Lucas S."/>
            <person name="Grigoriev I.V."/>
            <person name="Cande W.Z."/>
            <person name="Fulton C."/>
            <person name="Rokhsar D.S."/>
            <person name="Dawson S.C."/>
        </authorList>
    </citation>
    <scope>NUCLEOTIDE SEQUENCE [LARGE SCALE GENOMIC DNA]</scope>
    <source>
        <strain evidence="2 3">NEG-M</strain>
    </source>
</reference>
<dbReference type="KEGG" id="ngr:NAEGRDRAFT_66414"/>
<name>D2VC18_NAEGR</name>
<evidence type="ECO:0000256" key="1">
    <source>
        <dbReference type="SAM" id="MobiDB-lite"/>
    </source>
</evidence>
<dbReference type="VEuPathDB" id="AmoebaDB:NAEGRDRAFT_66414"/>
<organism evidence="3">
    <name type="scientific">Naegleria gruberi</name>
    <name type="common">Amoeba</name>
    <dbReference type="NCBI Taxonomy" id="5762"/>
    <lineage>
        <taxon>Eukaryota</taxon>
        <taxon>Discoba</taxon>
        <taxon>Heterolobosea</taxon>
        <taxon>Tetramitia</taxon>
        <taxon>Eutetramitia</taxon>
        <taxon>Vahlkampfiidae</taxon>
        <taxon>Naegleria</taxon>
    </lineage>
</organism>
<dbReference type="AlphaFoldDB" id="D2VC18"/>
<dbReference type="OrthoDB" id="10253383at2759"/>
<dbReference type="GeneID" id="8857197"/>
<accession>D2VC18</accession>
<dbReference type="InParanoid" id="D2VC18"/>
<feature type="compositionally biased region" description="Low complexity" evidence="1">
    <location>
        <begin position="1"/>
        <end position="17"/>
    </location>
</feature>
<sequence length="398" mass="44966">MKNNNLNTSVTSTTTTNQDGYKAQTSHVASSRLPTLDDFEPQPPIQVEMDNNCCIDYPESQQQQNNNLMKNTNNNQSFNKEIQHQQHHSTTLDTLSKVLTPRVKNIHKYEDGDGDDLESQNDHADCLQIRTGVRISEIITSIGWLIYAQTNPSTSISYIEQVPLNYPAVTICNWNAEYYCDYCNLTLKTCTMVNDTDGTIYECPFKLSETVIEQNGQVFQCYVFNNDTSKPLAVKTTGYGGSISMYFTLPPVKSDRDSRFGLQASFHEIGSIPLVFAETNFAIPYVDNFFTLTKIETNRLKSTEEYPLHSIHWDSRISNVQLTFKEDSIVVVSFAYSTLNIHQVSEIAGKTMLQLLGDLAGMLGVLLGIDILKALRGLLEIPQVIQQKSFRPIYELFN</sequence>
<evidence type="ECO:0000313" key="2">
    <source>
        <dbReference type="EMBL" id="EFC45670.1"/>
    </source>
</evidence>
<keyword evidence="3" id="KW-1185">Reference proteome</keyword>
<dbReference type="Proteomes" id="UP000006671">
    <property type="component" value="Unassembled WGS sequence"/>
</dbReference>
<dbReference type="RefSeq" id="XP_002678414.1">
    <property type="nucleotide sequence ID" value="XM_002678368.1"/>
</dbReference>
<gene>
    <name evidence="2" type="ORF">NAEGRDRAFT_66414</name>
</gene>
<feature type="region of interest" description="Disordered" evidence="1">
    <location>
        <begin position="1"/>
        <end position="22"/>
    </location>
</feature>
<proteinExistence type="predicted"/>
<protein>
    <submittedName>
        <fullName evidence="2">Predicted protein</fullName>
    </submittedName>
</protein>
<dbReference type="OMA" id="QNDHADC"/>
<dbReference type="EMBL" id="GG738862">
    <property type="protein sequence ID" value="EFC45670.1"/>
    <property type="molecule type" value="Genomic_DNA"/>
</dbReference>